<evidence type="ECO:0000313" key="1">
    <source>
        <dbReference type="EMBL" id="MBB5033279.1"/>
    </source>
</evidence>
<protein>
    <submittedName>
        <fullName evidence="1">Uncharacterized protein</fullName>
    </submittedName>
</protein>
<proteinExistence type="predicted"/>
<keyword evidence="2" id="KW-1185">Reference proteome</keyword>
<dbReference type="EMBL" id="JACHIG010000005">
    <property type="protein sequence ID" value="MBB5033279.1"/>
    <property type="molecule type" value="Genomic_DNA"/>
</dbReference>
<dbReference type="RefSeq" id="WP_184340189.1">
    <property type="nucleotide sequence ID" value="NZ_JACHIG010000005.1"/>
</dbReference>
<accession>A0A7W7YBW7</accession>
<name>A0A7W7YBW7_9BACT</name>
<organism evidence="1 2">
    <name type="scientific">Prosthecobacter vanneervenii</name>
    <dbReference type="NCBI Taxonomy" id="48466"/>
    <lineage>
        <taxon>Bacteria</taxon>
        <taxon>Pseudomonadati</taxon>
        <taxon>Verrucomicrobiota</taxon>
        <taxon>Verrucomicrobiia</taxon>
        <taxon>Verrucomicrobiales</taxon>
        <taxon>Verrucomicrobiaceae</taxon>
        <taxon>Prosthecobacter</taxon>
    </lineage>
</organism>
<dbReference type="Proteomes" id="UP000590740">
    <property type="component" value="Unassembled WGS sequence"/>
</dbReference>
<sequence length="889" mass="97593">MRALCCFVLFATSVSAQKDGMHTQTFPLKKELIGGDTFVRPNQLEQLNPIGFQNPRTPFEGIDPDEAVGATAPRQTAKAVLLNEGIPFPPGATAEFNPQSGLISVHNTPENLKHTRLFLESFEPDLPLNVSYLVTVIEAPGEVIRQASAAAVNAQECSSQLSTLLTATKQPGSNVRVVGDAFLESESGHRSTFSSVQQHIIPTGITTQSKSGMSLDLDLLGSGLKFEVETGQEEQEISITLEVNSLPPSTKMLAFGHSAKDEAGTFPATSIWQSNLATYLNCESGHTRLVSVTKPQGPKDNNTLWAVFLTVCRQRISTTGQPFASAVELTGSSHQAAVLKKIVFDLPQGFLSFFLKEQTPEYLQRWLESNGLEKIHGASACERDAKLEVINTQENIERIHGILREMRRSLPKTATFTLNTIQAPADLLRDLTRAHAMHGDHEALWRALEATVSKGAASYINTTQITTDSGIRSFHHSGSEGTWISEFSINKDEQVSVDFEKHETGSMIELEAWLPEQDEHIQIHLTHDLQTGPMTMVHHAFKQPTSGQSFELPLPAQHTARTTHSFSMTPGGIRLVSICRPTGEVKSDVLWATFISCEVVPHIPSKRTPLFSSTSEQGEIAKHKLETRVFKTPQGFFSSASPGWGPITAEAARQALAAAGVSMDPEADVYVSNDSGILRVKATSTCLDQIDAALKKTADHLSQTVVVHAHLFEGPGSYVRSAAQSVGRQADHSGLLSKLQTDAKIGKVKYVTTLRVETKGGVRTQSEQVRQIQQLTGIRPLENEGAEFIMEMCKHGHLLTLEPKIRADEEAAVMEFTLEFGDTDPVQRQEHLIDTHGRKLDFPLIEVPVSKLTSAVTMSPGTARLIWIFRPQDSKDDRLQILFFQYILD</sequence>
<reference evidence="1 2" key="1">
    <citation type="submission" date="2020-08" db="EMBL/GenBank/DDBJ databases">
        <title>Genomic Encyclopedia of Type Strains, Phase IV (KMG-IV): sequencing the most valuable type-strain genomes for metagenomic binning, comparative biology and taxonomic classification.</title>
        <authorList>
            <person name="Goeker M."/>
        </authorList>
    </citation>
    <scope>NUCLEOTIDE SEQUENCE [LARGE SCALE GENOMIC DNA]</scope>
    <source>
        <strain evidence="1 2">DSM 12252</strain>
    </source>
</reference>
<evidence type="ECO:0000313" key="2">
    <source>
        <dbReference type="Proteomes" id="UP000590740"/>
    </source>
</evidence>
<gene>
    <name evidence="1" type="ORF">HNQ65_002862</name>
</gene>
<dbReference type="AlphaFoldDB" id="A0A7W7YBW7"/>
<comment type="caution">
    <text evidence="1">The sequence shown here is derived from an EMBL/GenBank/DDBJ whole genome shotgun (WGS) entry which is preliminary data.</text>
</comment>